<dbReference type="Proteomes" id="UP000314985">
    <property type="component" value="Unassembled WGS sequence"/>
</dbReference>
<reference evidence="2" key="2">
    <citation type="submission" date="2025-08" db="UniProtKB">
        <authorList>
            <consortium name="Ensembl"/>
        </authorList>
    </citation>
    <scope>IDENTIFICATION</scope>
</reference>
<protein>
    <submittedName>
        <fullName evidence="2">Uncharacterized protein</fullName>
    </submittedName>
</protein>
<dbReference type="AlphaFoldDB" id="A0A4X1T839"/>
<evidence type="ECO:0000256" key="1">
    <source>
        <dbReference type="SAM" id="MobiDB-lite"/>
    </source>
</evidence>
<proteinExistence type="predicted"/>
<evidence type="ECO:0000313" key="3">
    <source>
        <dbReference type="Proteomes" id="UP000314985"/>
    </source>
</evidence>
<sequence>MEPHSRRRRHPDNPRTAAGLPGLGPQEDAAGGLRGAAQHGAEARPAAAARLRPHPRRLAGGWGWGRVSPARGASLALHCRGSRECLAPWLSVSDCRNPSVTSLEPRNPAAPQLGRLGDGWGLFAGGDIWTGHGRGGVRLQRGMLWAPYSRWPCPVADNPMAWHTVGA</sequence>
<feature type="compositionally biased region" description="Basic residues" evidence="1">
    <location>
        <begin position="1"/>
        <end position="10"/>
    </location>
</feature>
<name>A0A4X1T839_PIG</name>
<accession>A0A4X1T839</accession>
<organism evidence="2 3">
    <name type="scientific">Sus scrofa</name>
    <name type="common">Pig</name>
    <dbReference type="NCBI Taxonomy" id="9823"/>
    <lineage>
        <taxon>Eukaryota</taxon>
        <taxon>Metazoa</taxon>
        <taxon>Chordata</taxon>
        <taxon>Craniata</taxon>
        <taxon>Vertebrata</taxon>
        <taxon>Euteleostomi</taxon>
        <taxon>Mammalia</taxon>
        <taxon>Eutheria</taxon>
        <taxon>Laurasiatheria</taxon>
        <taxon>Artiodactyla</taxon>
        <taxon>Suina</taxon>
        <taxon>Suidae</taxon>
        <taxon>Sus</taxon>
    </lineage>
</organism>
<evidence type="ECO:0000313" key="2">
    <source>
        <dbReference type="Ensembl" id="ENSSSCP00070011150.1"/>
    </source>
</evidence>
<dbReference type="Ensembl" id="ENSSSCT00070013523.1">
    <property type="protein sequence ID" value="ENSSSCP00070011150.1"/>
    <property type="gene ID" value="ENSSSCG00070007051.1"/>
</dbReference>
<feature type="compositionally biased region" description="Low complexity" evidence="1">
    <location>
        <begin position="35"/>
        <end position="50"/>
    </location>
</feature>
<feature type="region of interest" description="Disordered" evidence="1">
    <location>
        <begin position="1"/>
        <end position="54"/>
    </location>
</feature>
<reference evidence="3" key="1">
    <citation type="submission" date="2017-08" db="EMBL/GenBank/DDBJ databases">
        <title>USMARCv1.0.</title>
        <authorList>
            <person name="Hannum G.I."/>
            <person name="Koren S."/>
            <person name="Schroeder S.G."/>
            <person name="Chin S.C."/>
            <person name="Nonneman D.J."/>
            <person name="Becker S.A."/>
            <person name="Rosen B.D."/>
            <person name="Bickhart D.M."/>
            <person name="Putnam N.H."/>
            <person name="Green R.E."/>
            <person name="Tuggle C.K."/>
            <person name="Liu H."/>
            <person name="Rohrer G.A."/>
            <person name="Warr A."/>
            <person name="Hall R."/>
            <person name="Kim K."/>
            <person name="Hume D.A."/>
            <person name="Talbot R."/>
            <person name="Chow W."/>
            <person name="Howe K."/>
            <person name="Schwartz A.S."/>
            <person name="Watson M."/>
            <person name="Archibald A.L."/>
            <person name="Phillippy A.M."/>
            <person name="Smith T.P.L."/>
        </authorList>
    </citation>
    <scope>NUCLEOTIDE SEQUENCE [LARGE SCALE GENOMIC DNA]</scope>
</reference>